<dbReference type="Gene3D" id="3.90.1150.10">
    <property type="entry name" value="Aspartate Aminotransferase, domain 1"/>
    <property type="match status" value="1"/>
</dbReference>
<dbReference type="InterPro" id="IPR015421">
    <property type="entry name" value="PyrdxlP-dep_Trfase_major"/>
</dbReference>
<dbReference type="InterPro" id="IPR015424">
    <property type="entry name" value="PyrdxlP-dep_Trfase"/>
</dbReference>
<dbReference type="Gene3D" id="3.40.640.10">
    <property type="entry name" value="Type I PLP-dependent aspartate aminotransferase-like (Major domain)"/>
    <property type="match status" value="1"/>
</dbReference>
<dbReference type="PANTHER" id="PTHR30244">
    <property type="entry name" value="TRANSAMINASE"/>
    <property type="match status" value="1"/>
</dbReference>
<evidence type="ECO:0000313" key="2">
    <source>
        <dbReference type="EMBL" id="KKG88484.1"/>
    </source>
</evidence>
<dbReference type="InterPro" id="IPR000653">
    <property type="entry name" value="DegT/StrS_aminotransferase"/>
</dbReference>
<dbReference type="SUPFAM" id="SSF53383">
    <property type="entry name" value="PLP-dependent transferases"/>
    <property type="match status" value="1"/>
</dbReference>
<evidence type="ECO:0000313" key="5">
    <source>
        <dbReference type="Proteomes" id="UP000034387"/>
    </source>
</evidence>
<evidence type="ECO:0000313" key="4">
    <source>
        <dbReference type="EMBL" id="KKH13098.1"/>
    </source>
</evidence>
<dbReference type="PANTHER" id="PTHR30244:SF34">
    <property type="entry name" value="DTDP-4-AMINO-4,6-DIDEOXYGALACTOSE TRANSAMINASE"/>
    <property type="match status" value="1"/>
</dbReference>
<dbReference type="Proteomes" id="UP000034950">
    <property type="component" value="Unassembled WGS sequence"/>
</dbReference>
<dbReference type="AlphaFoldDB" id="A0A0F8J9X0"/>
<dbReference type="EMBL" id="JJPX01000029">
    <property type="protein sequence ID" value="KKH13098.1"/>
    <property type="molecule type" value="Genomic_DNA"/>
</dbReference>
<gene>
    <name evidence="4" type="ORF">DU42_06170</name>
    <name evidence="3" type="ORF">DU57_09895</name>
    <name evidence="2" type="ORF">DU59_04030</name>
</gene>
<dbReference type="PIRSF" id="PIRSF000390">
    <property type="entry name" value="PLP_StrS"/>
    <property type="match status" value="1"/>
</dbReference>
<dbReference type="InterPro" id="IPR015422">
    <property type="entry name" value="PyrdxlP-dep_Trfase_small"/>
</dbReference>
<organism evidence="2 6">
    <name type="scientific">Methanosarcina mazei</name>
    <name type="common">Methanosarcina frisia</name>
    <dbReference type="NCBI Taxonomy" id="2209"/>
    <lineage>
        <taxon>Archaea</taxon>
        <taxon>Methanobacteriati</taxon>
        <taxon>Methanobacteriota</taxon>
        <taxon>Stenosarchaea group</taxon>
        <taxon>Methanomicrobia</taxon>
        <taxon>Methanosarcinales</taxon>
        <taxon>Methanosarcinaceae</taxon>
        <taxon>Methanosarcina</taxon>
    </lineage>
</organism>
<dbReference type="EMBL" id="JJPR01000047">
    <property type="protein sequence ID" value="KKG88567.1"/>
    <property type="molecule type" value="Genomic_DNA"/>
</dbReference>
<dbReference type="Proteomes" id="UP000034387">
    <property type="component" value="Unassembled WGS sequence"/>
</dbReference>
<comment type="caution">
    <text evidence="2">The sequence shown here is derived from an EMBL/GenBank/DDBJ whole genome shotgun (WGS) entry which is preliminary data.</text>
</comment>
<dbReference type="RefSeq" id="WP_052733651.1">
    <property type="nucleotide sequence ID" value="NZ_JJPR01000047.1"/>
</dbReference>
<dbReference type="GO" id="GO:0008483">
    <property type="term" value="F:transaminase activity"/>
    <property type="evidence" value="ECO:0007669"/>
    <property type="project" value="TreeGrafter"/>
</dbReference>
<dbReference type="PATRIC" id="fig|2209.44.peg.2156"/>
<keyword evidence="1" id="KW-0663">Pyridoxal phosphate</keyword>
<evidence type="ECO:0000313" key="3">
    <source>
        <dbReference type="EMBL" id="KKG88567.1"/>
    </source>
</evidence>
<evidence type="ECO:0008006" key="8">
    <source>
        <dbReference type="Google" id="ProtNLM"/>
    </source>
</evidence>
<dbReference type="GO" id="GO:0000271">
    <property type="term" value="P:polysaccharide biosynthetic process"/>
    <property type="evidence" value="ECO:0007669"/>
    <property type="project" value="TreeGrafter"/>
</dbReference>
<accession>A0A0F8J9X0</accession>
<name>A0A0F8J9X0_METMZ</name>
<dbReference type="Pfam" id="PF01041">
    <property type="entry name" value="DegT_DnrJ_EryC1"/>
    <property type="match status" value="1"/>
</dbReference>
<sequence>MICNPRLIPRFNIDYKTSDFISAIFHLRTEPDISPIRDLFSDVDISFTNSGRTSLFIILKALNLPDKAKIGVPLYSCPSVFEAIILAGFIPIFIDIDPENYTLSPEDLEKKIDNLEAIIVIHTFGRPADLERIQKIAGNKPVIEDCAHALLSKYKGELVGTVGIAGFFTFRTGKYISAGEGGMIITKDPKLANEIKKQIEKLPTPSVKNEIRHCVITYLRSTLYHRPWFGLLSLPLGSKIDGKVDLMNKHSFNTMKIRNVDLYVISRKMRDFKEKIEKQRENSRHLINRLSYLNIKLPIEKSRMFCNYYLFPIQLENEIVRDHLSNLLLRNGFDTSKLFSKTSEIAKIHYGYKGDCINTEKVSGRILTIPNYYTLQSKEMNKIIETVGLCILSE</sequence>
<dbReference type="EMBL" id="JJPS01000144">
    <property type="protein sequence ID" value="KKG88484.1"/>
    <property type="molecule type" value="Genomic_DNA"/>
</dbReference>
<evidence type="ECO:0000313" key="6">
    <source>
        <dbReference type="Proteomes" id="UP000034409"/>
    </source>
</evidence>
<proteinExistence type="inferred from homology"/>
<evidence type="ECO:0000313" key="7">
    <source>
        <dbReference type="Proteomes" id="UP000034950"/>
    </source>
</evidence>
<reference evidence="5 6" key="1">
    <citation type="journal article" date="2015" name="ISME J.">
        <title>Genomic and phenotypic differentiation among Methanosarcina mazei populations from Columbia River sediment.</title>
        <authorList>
            <person name="Youngblut N.D."/>
            <person name="Wirth J.S."/>
            <person name="Henriksen J.R."/>
            <person name="Smith M."/>
            <person name="Simon H."/>
            <person name="Metcalf W.W."/>
            <person name="Whitaker R.J."/>
        </authorList>
    </citation>
    <scope>NUCLEOTIDE SEQUENCE [LARGE SCALE GENOMIC DNA]</scope>
    <source>
        <strain evidence="3 7">3.H.A.2.6</strain>
        <strain evidence="2 6">3.H.A.2.8</strain>
        <strain evidence="4 5">3.H.M.2.7</strain>
    </source>
</reference>
<evidence type="ECO:0000256" key="1">
    <source>
        <dbReference type="RuleBase" id="RU004508"/>
    </source>
</evidence>
<dbReference type="GO" id="GO:0030170">
    <property type="term" value="F:pyridoxal phosphate binding"/>
    <property type="evidence" value="ECO:0007669"/>
    <property type="project" value="TreeGrafter"/>
</dbReference>
<protein>
    <recommendedName>
        <fullName evidence="8">Aminotransferase DegT</fullName>
    </recommendedName>
</protein>
<comment type="similarity">
    <text evidence="1">Belongs to the DegT/DnrJ/EryC1 family.</text>
</comment>
<dbReference type="Proteomes" id="UP000034409">
    <property type="component" value="Unassembled WGS sequence"/>
</dbReference>